<sequence length="323" mass="36168">MPRRAHGFCTVRIACQAEHEAGNGAHLRKNGAHMAARPQPTARRIGLGHELRQLRKAAGLTIAEAVVDLHFDESTLQRVETGWKSFRQAGHLRELLERYGVTDEEQVDRLVAVQREASSREWWTGTGTTMLSGMPRFLGVESAAREIRIFHPTVVPGLLQTEAYAQAVHDLHKPIDETTTEFVQQSVQLRMKRKEAVTRDDDSIKVWAVLYEPALRYAIGDSDVMREQYAALAELAAMENVTLQVLPQTGRGYVAFHDVNIMTLGDGLPTTVQTDTAWFTVAVTDKPREVGRFSRMFDAMVASALPPCDTPKFLHQLAREITE</sequence>
<reference evidence="3" key="1">
    <citation type="journal article" date="2019" name="Int. J. Syst. Evol. Microbiol.">
        <title>The Global Catalogue of Microorganisms (GCM) 10K type strain sequencing project: providing services to taxonomists for standard genome sequencing and annotation.</title>
        <authorList>
            <consortium name="The Broad Institute Genomics Platform"/>
            <consortium name="The Broad Institute Genome Sequencing Center for Infectious Disease"/>
            <person name="Wu L."/>
            <person name="Ma J."/>
        </authorList>
    </citation>
    <scope>NUCLEOTIDE SEQUENCE [LARGE SCALE GENOMIC DNA]</scope>
    <source>
        <strain evidence="3">JCM 3399</strain>
    </source>
</reference>
<dbReference type="PROSITE" id="PS50943">
    <property type="entry name" value="HTH_CROC1"/>
    <property type="match status" value="1"/>
</dbReference>
<dbReference type="InterPro" id="IPR001387">
    <property type="entry name" value="Cro/C1-type_HTH"/>
</dbReference>
<organism evidence="2 3">
    <name type="scientific">Streptomyces albospinus</name>
    <dbReference type="NCBI Taxonomy" id="285515"/>
    <lineage>
        <taxon>Bacteria</taxon>
        <taxon>Bacillati</taxon>
        <taxon>Actinomycetota</taxon>
        <taxon>Actinomycetes</taxon>
        <taxon>Kitasatosporales</taxon>
        <taxon>Streptomycetaceae</taxon>
        <taxon>Streptomyces</taxon>
    </lineage>
</organism>
<dbReference type="InterPro" id="IPR010982">
    <property type="entry name" value="Lambda_DNA-bd_dom_sf"/>
</dbReference>
<dbReference type="Proteomes" id="UP000654471">
    <property type="component" value="Unassembled WGS sequence"/>
</dbReference>
<evidence type="ECO:0000313" key="3">
    <source>
        <dbReference type="Proteomes" id="UP000654471"/>
    </source>
</evidence>
<evidence type="ECO:0000259" key="1">
    <source>
        <dbReference type="PROSITE" id="PS50943"/>
    </source>
</evidence>
<protein>
    <submittedName>
        <fullName evidence="2">Transcriptional regulator</fullName>
    </submittedName>
</protein>
<dbReference type="Pfam" id="PF13560">
    <property type="entry name" value="HTH_31"/>
    <property type="match status" value="1"/>
</dbReference>
<dbReference type="EMBL" id="BMRP01000036">
    <property type="protein sequence ID" value="GGU90328.1"/>
    <property type="molecule type" value="Genomic_DNA"/>
</dbReference>
<dbReference type="Pfam" id="PF19054">
    <property type="entry name" value="DUF5753"/>
    <property type="match status" value="1"/>
</dbReference>
<accession>A0ABQ2VJA5</accession>
<gene>
    <name evidence="2" type="ORF">GCM10010211_66090</name>
</gene>
<dbReference type="SUPFAM" id="SSF47413">
    <property type="entry name" value="lambda repressor-like DNA-binding domains"/>
    <property type="match status" value="1"/>
</dbReference>
<name>A0ABQ2VJA5_9ACTN</name>
<dbReference type="Gene3D" id="1.10.260.40">
    <property type="entry name" value="lambda repressor-like DNA-binding domains"/>
    <property type="match status" value="1"/>
</dbReference>
<proteinExistence type="predicted"/>
<comment type="caution">
    <text evidence="2">The sequence shown here is derived from an EMBL/GenBank/DDBJ whole genome shotgun (WGS) entry which is preliminary data.</text>
</comment>
<dbReference type="CDD" id="cd00093">
    <property type="entry name" value="HTH_XRE"/>
    <property type="match status" value="1"/>
</dbReference>
<dbReference type="InterPro" id="IPR043917">
    <property type="entry name" value="DUF5753"/>
</dbReference>
<evidence type="ECO:0000313" key="2">
    <source>
        <dbReference type="EMBL" id="GGU90328.1"/>
    </source>
</evidence>
<feature type="domain" description="HTH cro/C1-type" evidence="1">
    <location>
        <begin position="51"/>
        <end position="106"/>
    </location>
</feature>
<keyword evidence="3" id="KW-1185">Reference proteome</keyword>